<accession>A0A2T5MFX1</accession>
<dbReference type="GO" id="GO:0006508">
    <property type="term" value="P:proteolysis"/>
    <property type="evidence" value="ECO:0007669"/>
    <property type="project" value="InterPro"/>
</dbReference>
<dbReference type="SMART" id="SM00631">
    <property type="entry name" value="Zn_pept"/>
    <property type="match status" value="1"/>
</dbReference>
<evidence type="ECO:0000256" key="3">
    <source>
        <dbReference type="PROSITE-ProRule" id="PRU01379"/>
    </source>
</evidence>
<name>A0A2T5MFX1_9GAMM</name>
<evidence type="ECO:0000256" key="2">
    <source>
        <dbReference type="ARBA" id="ARBA00005988"/>
    </source>
</evidence>
<dbReference type="Proteomes" id="UP000244248">
    <property type="component" value="Unassembled WGS sequence"/>
</dbReference>
<evidence type="ECO:0000259" key="4">
    <source>
        <dbReference type="PROSITE" id="PS52035"/>
    </source>
</evidence>
<dbReference type="SUPFAM" id="SSF53187">
    <property type="entry name" value="Zn-dependent exopeptidases"/>
    <property type="match status" value="1"/>
</dbReference>
<evidence type="ECO:0000313" key="5">
    <source>
        <dbReference type="EMBL" id="PTU31460.1"/>
    </source>
</evidence>
<dbReference type="AlphaFoldDB" id="A0A2T5MFX1"/>
<keyword evidence="6" id="KW-1185">Reference proteome</keyword>
<dbReference type="PANTHER" id="PTHR11705">
    <property type="entry name" value="PROTEASE FAMILY M14 CARBOXYPEPTIDASE A,B"/>
    <property type="match status" value="1"/>
</dbReference>
<dbReference type="CDD" id="cd06904">
    <property type="entry name" value="M14_MpaA-like"/>
    <property type="match status" value="1"/>
</dbReference>
<sequence>MAAPAVSMERACEMLGAKLRSVNVAYCQQSGLKASSFTSVRGQPILYRDYTARTPQGPKPYRVLLLGGIHGDELSAVSIVFDWMRRLDTEKFQQFEWRVMPCLNPDGLLVSPATRTNANGVDLNRNFPTLDWKSDALQYWKTKARKDPRRYPGPKALSEPESRGLMDMLKEFQPDVIVSVHAPYGVLDFDGPQKPPQKFGYLSLQLLGTYPGSLGNFAGMNLSVPVITLELPSAGQMPPPQQAQRIWGDMLVWLEKNLPKRPPAQYSKLEKPFESATATP</sequence>
<comment type="cofactor">
    <cofactor evidence="1">
        <name>Zn(2+)</name>
        <dbReference type="ChEBI" id="CHEBI:29105"/>
    </cofactor>
</comment>
<gene>
    <name evidence="5" type="ORF">CJD38_08960</name>
</gene>
<dbReference type="EMBL" id="QANS01000003">
    <property type="protein sequence ID" value="PTU31460.1"/>
    <property type="molecule type" value="Genomic_DNA"/>
</dbReference>
<proteinExistence type="inferred from homology"/>
<evidence type="ECO:0000256" key="1">
    <source>
        <dbReference type="ARBA" id="ARBA00001947"/>
    </source>
</evidence>
<dbReference type="GO" id="GO:0004181">
    <property type="term" value="F:metallocarboxypeptidase activity"/>
    <property type="evidence" value="ECO:0007669"/>
    <property type="project" value="InterPro"/>
</dbReference>
<feature type="domain" description="Peptidase M14" evidence="4">
    <location>
        <begin position="8"/>
        <end position="261"/>
    </location>
</feature>
<comment type="similarity">
    <text evidence="2 3">Belongs to the peptidase M14 family.</text>
</comment>
<dbReference type="PROSITE" id="PS52035">
    <property type="entry name" value="PEPTIDASE_M14"/>
    <property type="match status" value="1"/>
</dbReference>
<dbReference type="PANTHER" id="PTHR11705:SF119">
    <property type="entry name" value="OS02G0119300 PROTEIN"/>
    <property type="match status" value="1"/>
</dbReference>
<comment type="caution">
    <text evidence="5">The sequence shown here is derived from an EMBL/GenBank/DDBJ whole genome shotgun (WGS) entry which is preliminary data.</text>
</comment>
<reference evidence="5 6" key="1">
    <citation type="submission" date="2018-04" db="EMBL/GenBank/DDBJ databases">
        <title>Novel species isolated from glacier.</title>
        <authorList>
            <person name="Liu Q."/>
            <person name="Xin Y.-H."/>
        </authorList>
    </citation>
    <scope>NUCLEOTIDE SEQUENCE [LARGE SCALE GENOMIC DNA]</scope>
    <source>
        <strain evidence="5 6">GT1R17</strain>
    </source>
</reference>
<dbReference type="Gene3D" id="3.40.630.10">
    <property type="entry name" value="Zn peptidases"/>
    <property type="match status" value="1"/>
</dbReference>
<dbReference type="InterPro" id="IPR000834">
    <property type="entry name" value="Peptidase_M14"/>
</dbReference>
<feature type="active site" description="Proton donor/acceptor" evidence="3">
    <location>
        <position position="230"/>
    </location>
</feature>
<protein>
    <submittedName>
        <fullName evidence="5">Murein peptide amidase A</fullName>
    </submittedName>
</protein>
<dbReference type="GO" id="GO:0008270">
    <property type="term" value="F:zinc ion binding"/>
    <property type="evidence" value="ECO:0007669"/>
    <property type="project" value="InterPro"/>
</dbReference>
<organism evidence="5 6">
    <name type="scientific">Stenotrophobium rhamnosiphilum</name>
    <dbReference type="NCBI Taxonomy" id="2029166"/>
    <lineage>
        <taxon>Bacteria</taxon>
        <taxon>Pseudomonadati</taxon>
        <taxon>Pseudomonadota</taxon>
        <taxon>Gammaproteobacteria</taxon>
        <taxon>Nevskiales</taxon>
        <taxon>Nevskiaceae</taxon>
        <taxon>Stenotrophobium</taxon>
    </lineage>
</organism>
<dbReference type="Pfam" id="PF00246">
    <property type="entry name" value="Peptidase_M14"/>
    <property type="match status" value="1"/>
</dbReference>
<dbReference type="OrthoDB" id="9779324at2"/>
<evidence type="ECO:0000313" key="6">
    <source>
        <dbReference type="Proteomes" id="UP000244248"/>
    </source>
</evidence>
<dbReference type="GO" id="GO:0005615">
    <property type="term" value="C:extracellular space"/>
    <property type="evidence" value="ECO:0007669"/>
    <property type="project" value="TreeGrafter"/>
</dbReference>